<gene>
    <name evidence="7" type="ORF">PFICI_12543</name>
</gene>
<dbReference type="STRING" id="1229662.W3WP68"/>
<dbReference type="GO" id="GO:0016020">
    <property type="term" value="C:membrane"/>
    <property type="evidence" value="ECO:0007669"/>
    <property type="project" value="UniProtKB-SubCell"/>
</dbReference>
<feature type="transmembrane region" description="Helical" evidence="6">
    <location>
        <begin position="40"/>
        <end position="59"/>
    </location>
</feature>
<dbReference type="OMA" id="CIKLIVM"/>
<keyword evidence="3 6" id="KW-1133">Transmembrane helix</keyword>
<dbReference type="OrthoDB" id="5348404at2759"/>
<dbReference type="AlphaFoldDB" id="W3WP68"/>
<dbReference type="KEGG" id="pfy:PFICI_12543"/>
<feature type="transmembrane region" description="Helical" evidence="6">
    <location>
        <begin position="79"/>
        <end position="103"/>
    </location>
</feature>
<organism evidence="7 8">
    <name type="scientific">Pestalotiopsis fici (strain W106-1 / CGMCC3.15140)</name>
    <dbReference type="NCBI Taxonomy" id="1229662"/>
    <lineage>
        <taxon>Eukaryota</taxon>
        <taxon>Fungi</taxon>
        <taxon>Dikarya</taxon>
        <taxon>Ascomycota</taxon>
        <taxon>Pezizomycotina</taxon>
        <taxon>Sordariomycetes</taxon>
        <taxon>Xylariomycetidae</taxon>
        <taxon>Amphisphaeriales</taxon>
        <taxon>Sporocadaceae</taxon>
        <taxon>Pestalotiopsis</taxon>
    </lineage>
</organism>
<proteinExistence type="predicted"/>
<evidence type="ECO:0008006" key="9">
    <source>
        <dbReference type="Google" id="ProtNLM"/>
    </source>
</evidence>
<accession>W3WP68</accession>
<feature type="transmembrane region" description="Helical" evidence="6">
    <location>
        <begin position="163"/>
        <end position="183"/>
    </location>
</feature>
<evidence type="ECO:0000256" key="2">
    <source>
        <dbReference type="ARBA" id="ARBA00022692"/>
    </source>
</evidence>
<comment type="subcellular location">
    <subcellularLocation>
        <location evidence="1">Membrane</location>
        <topology evidence="1">Multi-pass membrane protein</topology>
    </subcellularLocation>
</comment>
<feature type="transmembrane region" description="Helical" evidence="6">
    <location>
        <begin position="239"/>
        <end position="259"/>
    </location>
</feature>
<dbReference type="SMART" id="SM01417">
    <property type="entry name" value="Solute_trans_a"/>
    <property type="match status" value="1"/>
</dbReference>
<dbReference type="InterPro" id="IPR005178">
    <property type="entry name" value="Ostalpha/TMEM184C"/>
</dbReference>
<feature type="transmembrane region" description="Helical" evidence="6">
    <location>
        <begin position="279"/>
        <end position="301"/>
    </location>
</feature>
<evidence type="ECO:0000256" key="1">
    <source>
        <dbReference type="ARBA" id="ARBA00004141"/>
    </source>
</evidence>
<dbReference type="HOGENOM" id="CLU_012923_5_0_1"/>
<keyword evidence="8" id="KW-1185">Reference proteome</keyword>
<keyword evidence="4 6" id="KW-0472">Membrane</keyword>
<dbReference type="Proteomes" id="UP000030651">
    <property type="component" value="Unassembled WGS sequence"/>
</dbReference>
<reference evidence="8" key="1">
    <citation type="journal article" date="2015" name="BMC Genomics">
        <title>Genomic and transcriptomic analysis of the endophytic fungus Pestalotiopsis fici reveals its lifestyle and high potential for synthesis of natural products.</title>
        <authorList>
            <person name="Wang X."/>
            <person name="Zhang X."/>
            <person name="Liu L."/>
            <person name="Xiang M."/>
            <person name="Wang W."/>
            <person name="Sun X."/>
            <person name="Che Y."/>
            <person name="Guo L."/>
            <person name="Liu G."/>
            <person name="Guo L."/>
            <person name="Wang C."/>
            <person name="Yin W.B."/>
            <person name="Stadler M."/>
            <person name="Zhang X."/>
            <person name="Liu X."/>
        </authorList>
    </citation>
    <scope>NUCLEOTIDE SEQUENCE [LARGE SCALE GENOMIC DNA]</scope>
    <source>
        <strain evidence="8">W106-1 / CGMCC3.15140</strain>
    </source>
</reference>
<sequence length="431" mass="47810">MVRHHQSSSDDSNSTHVCDTPAFEITTTTPIVGNFQFHELNMIISGACAAFSVIVLLLLMARHTLNFSKPQEQANILRICLFIPIYAIGSFIEICAPAAYIYLRPWLNTAQAVALANFFLLVCRFLSSETDDRREVFLAPMQAMRAKSTKGAVKAANGYQKTWLLIFQYPVVSVLVAIFTAITEGANVYCFGSRHAYWASLWLEIVDKASTIFAIIAVLKTYSQLKEELKPHRALGKLFAFKTLIGLQFLQQIIYMILTRINPSPLEPTDTLSYTDMEVGIPLLLVSLELVIFSVFFHFAYSVTPYRLTSYQPKPLSVEEGSEFIAKPDGGSNHGGPLGIRAWASMLDPRELIAAILFTFKMQSEARRSALRWDSSSPAAPLGSYGASAPLSSPPLSHEYAGSGRVTPTGQQPHDSAYDQYRQNVSYGTHN</sequence>
<evidence type="ECO:0000256" key="4">
    <source>
        <dbReference type="ARBA" id="ARBA00023136"/>
    </source>
</evidence>
<evidence type="ECO:0000256" key="6">
    <source>
        <dbReference type="SAM" id="Phobius"/>
    </source>
</evidence>
<dbReference type="EMBL" id="KI912118">
    <property type="protein sequence ID" value="ETS75599.1"/>
    <property type="molecule type" value="Genomic_DNA"/>
</dbReference>
<name>W3WP68_PESFW</name>
<dbReference type="PANTHER" id="PTHR23423">
    <property type="entry name" value="ORGANIC SOLUTE TRANSPORTER-RELATED"/>
    <property type="match status" value="1"/>
</dbReference>
<dbReference type="Pfam" id="PF03619">
    <property type="entry name" value="Solute_trans_a"/>
    <property type="match status" value="1"/>
</dbReference>
<dbReference type="RefSeq" id="XP_007839315.1">
    <property type="nucleotide sequence ID" value="XM_007841124.1"/>
</dbReference>
<evidence type="ECO:0000313" key="7">
    <source>
        <dbReference type="EMBL" id="ETS75599.1"/>
    </source>
</evidence>
<evidence type="ECO:0000313" key="8">
    <source>
        <dbReference type="Proteomes" id="UP000030651"/>
    </source>
</evidence>
<feature type="region of interest" description="Disordered" evidence="5">
    <location>
        <begin position="393"/>
        <end position="431"/>
    </location>
</feature>
<dbReference type="InParanoid" id="W3WP68"/>
<evidence type="ECO:0000256" key="5">
    <source>
        <dbReference type="SAM" id="MobiDB-lite"/>
    </source>
</evidence>
<evidence type="ECO:0000256" key="3">
    <source>
        <dbReference type="ARBA" id="ARBA00022989"/>
    </source>
</evidence>
<feature type="transmembrane region" description="Helical" evidence="6">
    <location>
        <begin position="109"/>
        <end position="127"/>
    </location>
</feature>
<feature type="compositionally biased region" description="Polar residues" evidence="5">
    <location>
        <begin position="421"/>
        <end position="431"/>
    </location>
</feature>
<feature type="transmembrane region" description="Helical" evidence="6">
    <location>
        <begin position="195"/>
        <end position="219"/>
    </location>
</feature>
<keyword evidence="2 6" id="KW-0812">Transmembrane</keyword>
<dbReference type="eggNOG" id="KOG2641">
    <property type="taxonomic scope" value="Eukaryota"/>
</dbReference>
<protein>
    <recommendedName>
        <fullName evidence="9">Transmembrane protein 184C</fullName>
    </recommendedName>
</protein>
<dbReference type="GeneID" id="19277556"/>